<keyword evidence="7" id="KW-1185">Reference proteome</keyword>
<evidence type="ECO:0000313" key="7">
    <source>
        <dbReference type="Proteomes" id="UP000193118"/>
    </source>
</evidence>
<dbReference type="AlphaFoldDB" id="A0A1X3DA58"/>
<comment type="similarity">
    <text evidence="3">Belongs to the aldo/keto reductase family. Aldo/keto reductase 2 subfamily.</text>
</comment>
<keyword evidence="1" id="KW-0521">NADP</keyword>
<dbReference type="InterPro" id="IPR020471">
    <property type="entry name" value="AKR"/>
</dbReference>
<evidence type="ECO:0000256" key="2">
    <source>
        <dbReference type="ARBA" id="ARBA00023002"/>
    </source>
</evidence>
<dbReference type="PANTHER" id="PTHR43364">
    <property type="entry name" value="NADH-SPECIFIC METHYLGLYOXAL REDUCTASE-RELATED"/>
    <property type="match status" value="1"/>
</dbReference>
<evidence type="ECO:0000256" key="4">
    <source>
        <dbReference type="ARBA" id="ARBA00070119"/>
    </source>
</evidence>
<dbReference type="CDD" id="cd19094">
    <property type="entry name" value="AKR_Tas-like"/>
    <property type="match status" value="1"/>
</dbReference>
<dbReference type="Gene3D" id="3.20.20.100">
    <property type="entry name" value="NADP-dependent oxidoreductase domain"/>
    <property type="match status" value="1"/>
</dbReference>
<evidence type="ECO:0000256" key="1">
    <source>
        <dbReference type="ARBA" id="ARBA00022857"/>
    </source>
</evidence>
<dbReference type="PANTHER" id="PTHR43364:SF4">
    <property type="entry name" value="NAD(P)-LINKED OXIDOREDUCTASE SUPERFAMILY PROTEIN"/>
    <property type="match status" value="1"/>
</dbReference>
<dbReference type="STRING" id="194197.BWD09_06740"/>
<proteinExistence type="inferred from homology"/>
<evidence type="ECO:0000256" key="3">
    <source>
        <dbReference type="ARBA" id="ARBA00038157"/>
    </source>
</evidence>
<sequence length="350" mass="38999">MEKRELGKSGIMVSKICLGTMTWGEQNTEAQAHEQLDYALANGVNFIDTAEMYPVPPCQETYTRTEQYIGNWIKRRGRRDDFVLASKVAGPTGANNLDSYIRGGNDFSRAQIIEACEASLKRLNTDYLDLYQLHWPERQVNFFGKLGVSALAENERFTPINEIVDTLGELVRQGKIRAFGLSNETPWGTMRYLNRHEANPELPRAVSVQNPYNLLNRSYEVGMSEISLRENIPLLAYSPLACGVLSGKYRHGAMPENSRLALFERFKRYTKPQGFAAVERYAKIAEDAGLSLTALSLAFVTGRAFVASNIIGATTLEQLRENIASAEVVLPDDVLEAVDAVHAEISNPCP</sequence>
<dbReference type="GeneID" id="94580775"/>
<dbReference type="GO" id="GO:0016491">
    <property type="term" value="F:oxidoreductase activity"/>
    <property type="evidence" value="ECO:0007669"/>
    <property type="project" value="UniProtKB-KW"/>
</dbReference>
<dbReference type="PRINTS" id="PR00069">
    <property type="entry name" value="ALDKETRDTASE"/>
</dbReference>
<dbReference type="SUPFAM" id="SSF51430">
    <property type="entry name" value="NAD(P)-linked oxidoreductase"/>
    <property type="match status" value="1"/>
</dbReference>
<dbReference type="InterPro" id="IPR023210">
    <property type="entry name" value="NADP_OxRdtase_dom"/>
</dbReference>
<comment type="caution">
    <text evidence="6">The sequence shown here is derived from an EMBL/GenBank/DDBJ whole genome shotgun (WGS) entry which is preliminary data.</text>
</comment>
<dbReference type="RefSeq" id="WP_085365942.1">
    <property type="nucleotide sequence ID" value="NZ_CAUJPZ010000024.1"/>
</dbReference>
<evidence type="ECO:0000259" key="5">
    <source>
        <dbReference type="Pfam" id="PF00248"/>
    </source>
</evidence>
<dbReference type="Pfam" id="PF00248">
    <property type="entry name" value="Aldo_ket_red"/>
    <property type="match status" value="1"/>
</dbReference>
<gene>
    <name evidence="6" type="ORF">BWD09_06740</name>
</gene>
<organism evidence="6 7">
    <name type="scientific">Neisseria dentiae</name>
    <dbReference type="NCBI Taxonomy" id="194197"/>
    <lineage>
        <taxon>Bacteria</taxon>
        <taxon>Pseudomonadati</taxon>
        <taxon>Pseudomonadota</taxon>
        <taxon>Betaproteobacteria</taxon>
        <taxon>Neisseriales</taxon>
        <taxon>Neisseriaceae</taxon>
        <taxon>Neisseria</taxon>
    </lineage>
</organism>
<dbReference type="OrthoDB" id="5488419at2"/>
<protein>
    <recommendedName>
        <fullName evidence="4">Protein tas</fullName>
    </recommendedName>
</protein>
<dbReference type="NCBIfam" id="NF007912">
    <property type="entry name" value="PRK10625.1"/>
    <property type="match status" value="1"/>
</dbReference>
<dbReference type="FunFam" id="3.20.20.100:FF:000005">
    <property type="entry name" value="NADP(H)-dependent aldo-keto reductase"/>
    <property type="match status" value="1"/>
</dbReference>
<dbReference type="InterPro" id="IPR036812">
    <property type="entry name" value="NAD(P)_OxRdtase_dom_sf"/>
</dbReference>
<name>A0A1X3DA58_9NEIS</name>
<dbReference type="Proteomes" id="UP000193118">
    <property type="component" value="Unassembled WGS sequence"/>
</dbReference>
<dbReference type="EMBL" id="MTBO01000014">
    <property type="protein sequence ID" value="OSI16696.1"/>
    <property type="molecule type" value="Genomic_DNA"/>
</dbReference>
<evidence type="ECO:0000313" key="6">
    <source>
        <dbReference type="EMBL" id="OSI16696.1"/>
    </source>
</evidence>
<keyword evidence="2" id="KW-0560">Oxidoreductase</keyword>
<reference evidence="7" key="1">
    <citation type="submission" date="2017-01" db="EMBL/GenBank/DDBJ databases">
        <authorList>
            <person name="Wolfgang W.J."/>
            <person name="Cole J."/>
            <person name="Wroblewski D."/>
            <person name="Mcginnis J."/>
            <person name="Musser K.A."/>
        </authorList>
    </citation>
    <scope>NUCLEOTIDE SEQUENCE [LARGE SCALE GENOMIC DNA]</scope>
    <source>
        <strain evidence="7">DSM 19151</strain>
    </source>
</reference>
<dbReference type="InterPro" id="IPR050523">
    <property type="entry name" value="AKR_Detox_Biosynth"/>
</dbReference>
<accession>A0A1X3DA58</accession>
<feature type="domain" description="NADP-dependent oxidoreductase" evidence="5">
    <location>
        <begin position="15"/>
        <end position="341"/>
    </location>
</feature>